<proteinExistence type="predicted"/>
<organism evidence="2 3">
    <name type="scientific">Sphingomonas jejuensis</name>
    <dbReference type="NCBI Taxonomy" id="904715"/>
    <lineage>
        <taxon>Bacteria</taxon>
        <taxon>Pseudomonadati</taxon>
        <taxon>Pseudomonadota</taxon>
        <taxon>Alphaproteobacteria</taxon>
        <taxon>Sphingomonadales</taxon>
        <taxon>Sphingomonadaceae</taxon>
        <taxon>Sphingomonas</taxon>
    </lineage>
</organism>
<sequence>MTTGATATIALAVAQRRNDVIDAHRRAGAVSPRRAIHYDPPTRIHKRYAHRLVRQGVLRQEEGRTWLDDHALSEHSHKERCIALKVLIGLMAVLGVILLSQLR</sequence>
<dbReference type="Proteomes" id="UP000734218">
    <property type="component" value="Unassembled WGS sequence"/>
</dbReference>
<keyword evidence="3" id="KW-1185">Reference proteome</keyword>
<dbReference type="RefSeq" id="WP_167955891.1">
    <property type="nucleotide sequence ID" value="NZ_JAATJE010000002.1"/>
</dbReference>
<protein>
    <submittedName>
        <fullName evidence="2">Uncharacterized protein</fullName>
    </submittedName>
</protein>
<keyword evidence="1" id="KW-1133">Transmembrane helix</keyword>
<keyword evidence="1" id="KW-0472">Membrane</keyword>
<name>A0ABX0XPK5_9SPHN</name>
<accession>A0ABX0XPK5</accession>
<feature type="transmembrane region" description="Helical" evidence="1">
    <location>
        <begin position="82"/>
        <end position="102"/>
    </location>
</feature>
<evidence type="ECO:0000313" key="2">
    <source>
        <dbReference type="EMBL" id="NJC35194.1"/>
    </source>
</evidence>
<reference evidence="2 3" key="1">
    <citation type="submission" date="2020-03" db="EMBL/GenBank/DDBJ databases">
        <title>Genomic Encyclopedia of Type Strains, Phase IV (KMG-IV): sequencing the most valuable type-strain genomes for metagenomic binning, comparative biology and taxonomic classification.</title>
        <authorList>
            <person name="Goeker M."/>
        </authorList>
    </citation>
    <scope>NUCLEOTIDE SEQUENCE [LARGE SCALE GENOMIC DNA]</scope>
    <source>
        <strain evidence="2 3">DSM 27651</strain>
    </source>
</reference>
<dbReference type="EMBL" id="JAATJE010000002">
    <property type="protein sequence ID" value="NJC35194.1"/>
    <property type="molecule type" value="Genomic_DNA"/>
</dbReference>
<evidence type="ECO:0000313" key="3">
    <source>
        <dbReference type="Proteomes" id="UP000734218"/>
    </source>
</evidence>
<gene>
    <name evidence="2" type="ORF">GGR88_002708</name>
</gene>
<comment type="caution">
    <text evidence="2">The sequence shown here is derived from an EMBL/GenBank/DDBJ whole genome shotgun (WGS) entry which is preliminary data.</text>
</comment>
<keyword evidence="1" id="KW-0812">Transmembrane</keyword>
<evidence type="ECO:0000256" key="1">
    <source>
        <dbReference type="SAM" id="Phobius"/>
    </source>
</evidence>